<evidence type="ECO:0000256" key="6">
    <source>
        <dbReference type="PIRSR" id="PIRSR606285-1"/>
    </source>
</evidence>
<dbReference type="GO" id="GO:0000422">
    <property type="term" value="P:autophagy of mitochondrion"/>
    <property type="evidence" value="ECO:0007669"/>
    <property type="project" value="TreeGrafter"/>
</dbReference>
<sequence length="507" mass="56484">MCTQTSQFALLLSHTPLVPTVPVQGVLKLMNQLDHFQSVDKQQLLETEGYKVWRDIVSGRALEHPELLNRSLLLAYIDLKKFLYYFWFAFPALSLKYEMDRPGIPLSAHRSQTYVDHMLATHVRQGRPAFFCIVDTDGLDPDADGEVVELKAWEAAVDKPNRRLTVGFLDPSTHPQHPGWPLRNLLALVRFHTHARVDVIDVVCLRKNFRNGQASTERSIAFKLGHQVAVQMAMPKIVGWERNVKGKLGPRVVNLGASMDPRTLAESAIDLNLSLMKWRILPGLDLDVIKDTKCLLLGAGTLGCNVARCLMGWGVRHITFVDNGYVSYSNPARQSLFSFKDCIGGGTEKAIAAAANLAEIFPGMVTEGHHMSIPMPGHSVAQSEEAEIRQTVDKLSDLIAAHDVVYLLMDTRESRWLPTLLCQSMNKLALNAALGFDQYMVMRHGTQKSQDDVRLGCYFCNDVVAPANSTKDRTLDQQCTVTRPGLSFMASALATELMVSVLQHPLK</sequence>
<dbReference type="SUPFAM" id="SSF69572">
    <property type="entry name" value="Activating enzymes of the ubiquitin-like proteins"/>
    <property type="match status" value="1"/>
</dbReference>
<evidence type="ECO:0000313" key="10">
    <source>
        <dbReference type="EMBL" id="KNC81847.1"/>
    </source>
</evidence>
<dbReference type="InterPro" id="IPR032197">
    <property type="entry name" value="Atg7_N"/>
</dbReference>
<dbReference type="EMBL" id="KQ241988">
    <property type="protein sequence ID" value="KNC81847.1"/>
    <property type="molecule type" value="Genomic_DNA"/>
</dbReference>
<name>A0A0L0FYC9_9EUKA</name>
<dbReference type="InterPro" id="IPR042522">
    <property type="entry name" value="Atg7_N_1"/>
</dbReference>
<dbReference type="GO" id="GO:0006995">
    <property type="term" value="P:cellular response to nitrogen starvation"/>
    <property type="evidence" value="ECO:0007669"/>
    <property type="project" value="TreeGrafter"/>
</dbReference>
<comment type="function">
    <text evidence="7">E1-like activating enzyme involved in the 2 ubiquitin-like systems required for autophagy.</text>
</comment>
<dbReference type="InterPro" id="IPR006285">
    <property type="entry name" value="Atg7"/>
</dbReference>
<dbReference type="GO" id="GO:0000045">
    <property type="term" value="P:autophagosome assembly"/>
    <property type="evidence" value="ECO:0007669"/>
    <property type="project" value="TreeGrafter"/>
</dbReference>
<keyword evidence="11" id="KW-1185">Reference proteome</keyword>
<dbReference type="GO" id="GO:0032446">
    <property type="term" value="P:protein modification by small protein conjugation"/>
    <property type="evidence" value="ECO:0007669"/>
    <property type="project" value="TreeGrafter"/>
</dbReference>
<evidence type="ECO:0000259" key="8">
    <source>
        <dbReference type="Pfam" id="PF00899"/>
    </source>
</evidence>
<keyword evidence="7" id="KW-0963">Cytoplasm</keyword>
<reference evidence="10 11" key="1">
    <citation type="submission" date="2011-02" db="EMBL/GenBank/DDBJ databases">
        <title>The Genome Sequence of Sphaeroforma arctica JP610.</title>
        <authorList>
            <consortium name="The Broad Institute Genome Sequencing Platform"/>
            <person name="Russ C."/>
            <person name="Cuomo C."/>
            <person name="Young S.K."/>
            <person name="Zeng Q."/>
            <person name="Gargeya S."/>
            <person name="Alvarado L."/>
            <person name="Berlin A."/>
            <person name="Chapman S.B."/>
            <person name="Chen Z."/>
            <person name="Freedman E."/>
            <person name="Gellesch M."/>
            <person name="Goldberg J."/>
            <person name="Griggs A."/>
            <person name="Gujja S."/>
            <person name="Heilman E."/>
            <person name="Heiman D."/>
            <person name="Howarth C."/>
            <person name="Mehta T."/>
            <person name="Neiman D."/>
            <person name="Pearson M."/>
            <person name="Roberts A."/>
            <person name="Saif S."/>
            <person name="Shea T."/>
            <person name="Shenoy N."/>
            <person name="Sisk P."/>
            <person name="Stolte C."/>
            <person name="Sykes S."/>
            <person name="White J."/>
            <person name="Yandava C."/>
            <person name="Burger G."/>
            <person name="Gray M.W."/>
            <person name="Holland P.W.H."/>
            <person name="King N."/>
            <person name="Lang F.B.F."/>
            <person name="Roger A.J."/>
            <person name="Ruiz-Trillo I."/>
            <person name="Haas B."/>
            <person name="Nusbaum C."/>
            <person name="Birren B."/>
        </authorList>
    </citation>
    <scope>NUCLEOTIDE SEQUENCE [LARGE SCALE GENOMIC DNA]</scope>
    <source>
        <strain evidence="10 11">JP610</strain>
    </source>
</reference>
<evidence type="ECO:0000256" key="5">
    <source>
        <dbReference type="ARBA" id="ARBA00023006"/>
    </source>
</evidence>
<dbReference type="Pfam" id="PF16420">
    <property type="entry name" value="ATG7_N"/>
    <property type="match status" value="1"/>
</dbReference>
<evidence type="ECO:0000256" key="2">
    <source>
        <dbReference type="ARBA" id="ARBA00017647"/>
    </source>
</evidence>
<dbReference type="PANTHER" id="PTHR10953:SF3">
    <property type="entry name" value="UBIQUITIN-LIKE MODIFIER-ACTIVATING ENZYME ATG7"/>
    <property type="match status" value="1"/>
</dbReference>
<dbReference type="Gene3D" id="3.40.140.70">
    <property type="entry name" value="Ubiquitin-like modifier-activating enzyme ATG7 N-terminal domain"/>
    <property type="match status" value="1"/>
</dbReference>
<keyword evidence="5 7" id="KW-0072">Autophagy</keyword>
<evidence type="ECO:0000313" key="11">
    <source>
        <dbReference type="Proteomes" id="UP000054560"/>
    </source>
</evidence>
<comment type="subcellular location">
    <subcellularLocation>
        <location evidence="7">Cytoplasm</location>
    </subcellularLocation>
    <subcellularLocation>
        <location evidence="7">Preautophagosomal structure</location>
    </subcellularLocation>
</comment>
<comment type="subunit">
    <text evidence="7">Homodimer.</text>
</comment>
<feature type="domain" description="THIF-type NAD/FAD binding fold" evidence="8">
    <location>
        <begin position="278"/>
        <end position="504"/>
    </location>
</feature>
<keyword evidence="7" id="KW-0833">Ubl conjugation pathway</keyword>
<evidence type="ECO:0000256" key="3">
    <source>
        <dbReference type="ARBA" id="ARBA00022448"/>
    </source>
</evidence>
<feature type="domain" description="Ubiquitin-like modifier-activating enzyme Atg7 N-terminal" evidence="9">
    <location>
        <begin position="20"/>
        <end position="259"/>
    </location>
</feature>
<evidence type="ECO:0000256" key="1">
    <source>
        <dbReference type="ARBA" id="ARBA00010931"/>
    </source>
</evidence>
<keyword evidence="3 7" id="KW-0813">Transport</keyword>
<dbReference type="Gene3D" id="3.40.50.720">
    <property type="entry name" value="NAD(P)-binding Rossmann-like Domain"/>
    <property type="match status" value="1"/>
</dbReference>
<proteinExistence type="inferred from homology"/>
<dbReference type="STRING" id="667725.A0A0L0FYC9"/>
<dbReference type="GO" id="GO:0019779">
    <property type="term" value="F:Atg8 activating enzyme activity"/>
    <property type="evidence" value="ECO:0007669"/>
    <property type="project" value="TreeGrafter"/>
</dbReference>
<evidence type="ECO:0000256" key="4">
    <source>
        <dbReference type="ARBA" id="ARBA00022927"/>
    </source>
</evidence>
<feature type="active site" description="Glycyl thioester intermediate" evidence="6">
    <location>
        <position position="479"/>
    </location>
</feature>
<gene>
    <name evidence="10" type="ORF">SARC_05852</name>
</gene>
<evidence type="ECO:0000256" key="7">
    <source>
        <dbReference type="RuleBase" id="RU366022"/>
    </source>
</evidence>
<evidence type="ECO:0000259" key="9">
    <source>
        <dbReference type="Pfam" id="PF16420"/>
    </source>
</evidence>
<dbReference type="InterPro" id="IPR000594">
    <property type="entry name" value="ThiF_NAD_FAD-bd"/>
</dbReference>
<dbReference type="NCBIfam" id="TIGR01381">
    <property type="entry name" value="E1_like_apg7"/>
    <property type="match status" value="1"/>
</dbReference>
<keyword evidence="4 7" id="KW-0653">Protein transport</keyword>
<dbReference type="AlphaFoldDB" id="A0A0L0FYC9"/>
<accession>A0A0L0FYC9</accession>
<dbReference type="Pfam" id="PF00899">
    <property type="entry name" value="ThiF"/>
    <property type="match status" value="1"/>
</dbReference>
<dbReference type="eggNOG" id="KOG2337">
    <property type="taxonomic scope" value="Eukaryota"/>
</dbReference>
<dbReference type="OrthoDB" id="338614at2759"/>
<dbReference type="GeneID" id="25906356"/>
<dbReference type="Proteomes" id="UP000054560">
    <property type="component" value="Unassembled WGS sequence"/>
</dbReference>
<dbReference type="InterPro" id="IPR035985">
    <property type="entry name" value="Ubiquitin-activating_enz"/>
</dbReference>
<dbReference type="GO" id="GO:0000407">
    <property type="term" value="C:phagophore assembly site"/>
    <property type="evidence" value="ECO:0007669"/>
    <property type="project" value="UniProtKB-SubCell"/>
</dbReference>
<dbReference type="GO" id="GO:0015031">
    <property type="term" value="P:protein transport"/>
    <property type="evidence" value="ECO:0007669"/>
    <property type="project" value="UniProtKB-UniRule"/>
</dbReference>
<dbReference type="GO" id="GO:0034727">
    <property type="term" value="P:piecemeal microautophagy of the nucleus"/>
    <property type="evidence" value="ECO:0007669"/>
    <property type="project" value="TreeGrafter"/>
</dbReference>
<dbReference type="PANTHER" id="PTHR10953">
    <property type="entry name" value="UBIQUITIN-ACTIVATING ENZYME E1"/>
    <property type="match status" value="1"/>
</dbReference>
<dbReference type="RefSeq" id="XP_014155749.1">
    <property type="nucleotide sequence ID" value="XM_014300274.1"/>
</dbReference>
<protein>
    <recommendedName>
        <fullName evidence="2 7">Ubiquitin-like modifier-activating enzyme ATG7</fullName>
    </recommendedName>
    <alternativeName>
        <fullName evidence="7">Autophagy-related protein 7</fullName>
    </alternativeName>
</protein>
<organism evidence="10 11">
    <name type="scientific">Sphaeroforma arctica JP610</name>
    <dbReference type="NCBI Taxonomy" id="667725"/>
    <lineage>
        <taxon>Eukaryota</taxon>
        <taxon>Ichthyosporea</taxon>
        <taxon>Ichthyophonida</taxon>
        <taxon>Sphaeroforma</taxon>
    </lineage>
</organism>
<comment type="similarity">
    <text evidence="1 7">Belongs to the ATG7 family.</text>
</comment>
<dbReference type="InterPro" id="IPR045886">
    <property type="entry name" value="ThiF/MoeB/HesA"/>
</dbReference>
<dbReference type="GO" id="GO:0019778">
    <property type="term" value="F:Atg12 activating enzyme activity"/>
    <property type="evidence" value="ECO:0007669"/>
    <property type="project" value="TreeGrafter"/>
</dbReference>